<gene>
    <name evidence="1" type="ORF">BECKFW1821B_GA0114236_101235</name>
</gene>
<dbReference type="InterPro" id="IPR029060">
    <property type="entry name" value="PIN-like_dom_sf"/>
</dbReference>
<protein>
    <recommendedName>
        <fullName evidence="2">PIN domain-containing protein</fullName>
    </recommendedName>
</protein>
<sequence length="139" mass="16318">MKIYLDNCCFNRPYDDQSDFRVRLEAEAKLKIQEEIRNRSFRLVWSYLLSTRIAKTHSKKEERIAQWRKYAVKDIVEDKDLLEVAVNLQKQGIKKIDSPHIACTIDAEADYFLTTDDGILRKAVRIQGVRVDEPIGFIK</sequence>
<dbReference type="EMBL" id="CAADFD010000012">
    <property type="protein sequence ID" value="VFJ52527.1"/>
    <property type="molecule type" value="Genomic_DNA"/>
</dbReference>
<dbReference type="AlphaFoldDB" id="A0A450SH82"/>
<accession>A0A450SH82</accession>
<evidence type="ECO:0000313" key="1">
    <source>
        <dbReference type="EMBL" id="VFJ52527.1"/>
    </source>
</evidence>
<name>A0A450SH82_9GAMM</name>
<reference evidence="1" key="1">
    <citation type="submission" date="2019-02" db="EMBL/GenBank/DDBJ databases">
        <authorList>
            <person name="Gruber-Vodicka R. H."/>
            <person name="Seah K. B. B."/>
        </authorList>
    </citation>
    <scope>NUCLEOTIDE SEQUENCE</scope>
    <source>
        <strain evidence="1">BECK_BZ106</strain>
    </source>
</reference>
<dbReference type="SUPFAM" id="SSF88723">
    <property type="entry name" value="PIN domain-like"/>
    <property type="match status" value="1"/>
</dbReference>
<organism evidence="1">
    <name type="scientific">Candidatus Kentrum sp. FW</name>
    <dbReference type="NCBI Taxonomy" id="2126338"/>
    <lineage>
        <taxon>Bacteria</taxon>
        <taxon>Pseudomonadati</taxon>
        <taxon>Pseudomonadota</taxon>
        <taxon>Gammaproteobacteria</taxon>
        <taxon>Candidatus Kentrum</taxon>
    </lineage>
</organism>
<evidence type="ECO:0008006" key="2">
    <source>
        <dbReference type="Google" id="ProtNLM"/>
    </source>
</evidence>
<proteinExistence type="predicted"/>